<protein>
    <submittedName>
        <fullName evidence="2">Uncharacterized protein</fullName>
    </submittedName>
</protein>
<accession>A0A8T0E1H7</accession>
<feature type="chain" id="PRO_5035806263" evidence="1">
    <location>
        <begin position="20"/>
        <end position="72"/>
    </location>
</feature>
<sequence>MAKYLAFLLFLTLSATVYAGEIQRFFRMFTEVGCAKTHTSMDIDEPMLICGQCVRMILNVKKVNDPLCAGIE</sequence>
<keyword evidence="1" id="KW-0732">Signal</keyword>
<comment type="caution">
    <text evidence="2">The sequence shown here is derived from an EMBL/GenBank/DDBJ whole genome shotgun (WGS) entry which is preliminary data.</text>
</comment>
<dbReference type="AlphaFoldDB" id="A0A8T0E1H7"/>
<evidence type="ECO:0000313" key="3">
    <source>
        <dbReference type="Proteomes" id="UP000807504"/>
    </source>
</evidence>
<dbReference type="Proteomes" id="UP000807504">
    <property type="component" value="Unassembled WGS sequence"/>
</dbReference>
<organism evidence="2 3">
    <name type="scientific">Argiope bruennichi</name>
    <name type="common">Wasp spider</name>
    <name type="synonym">Aranea bruennichi</name>
    <dbReference type="NCBI Taxonomy" id="94029"/>
    <lineage>
        <taxon>Eukaryota</taxon>
        <taxon>Metazoa</taxon>
        <taxon>Ecdysozoa</taxon>
        <taxon>Arthropoda</taxon>
        <taxon>Chelicerata</taxon>
        <taxon>Arachnida</taxon>
        <taxon>Araneae</taxon>
        <taxon>Araneomorphae</taxon>
        <taxon>Entelegynae</taxon>
        <taxon>Araneoidea</taxon>
        <taxon>Araneidae</taxon>
        <taxon>Argiope</taxon>
    </lineage>
</organism>
<feature type="signal peptide" evidence="1">
    <location>
        <begin position="1"/>
        <end position="19"/>
    </location>
</feature>
<proteinExistence type="predicted"/>
<reference evidence="2" key="1">
    <citation type="journal article" date="2020" name="bioRxiv">
        <title>Chromosome-level reference genome of the European wasp spider Argiope bruennichi: a resource for studies on range expansion and evolutionary adaptation.</title>
        <authorList>
            <person name="Sheffer M.M."/>
            <person name="Hoppe A."/>
            <person name="Krehenwinkel H."/>
            <person name="Uhl G."/>
            <person name="Kuss A.W."/>
            <person name="Jensen L."/>
            <person name="Jensen C."/>
            <person name="Gillespie R.G."/>
            <person name="Hoff K.J."/>
            <person name="Prost S."/>
        </authorList>
    </citation>
    <scope>NUCLEOTIDE SEQUENCE</scope>
</reference>
<name>A0A8T0E1H7_ARGBR</name>
<reference evidence="2" key="2">
    <citation type="submission" date="2020-06" db="EMBL/GenBank/DDBJ databases">
        <authorList>
            <person name="Sheffer M."/>
        </authorList>
    </citation>
    <scope>NUCLEOTIDE SEQUENCE</scope>
</reference>
<evidence type="ECO:0000256" key="1">
    <source>
        <dbReference type="SAM" id="SignalP"/>
    </source>
</evidence>
<gene>
    <name evidence="2" type="ORF">HNY73_022099</name>
</gene>
<keyword evidence="3" id="KW-1185">Reference proteome</keyword>
<evidence type="ECO:0000313" key="2">
    <source>
        <dbReference type="EMBL" id="KAF8763975.1"/>
    </source>
</evidence>
<dbReference type="EMBL" id="JABXBU010002231">
    <property type="protein sequence ID" value="KAF8763975.1"/>
    <property type="molecule type" value="Genomic_DNA"/>
</dbReference>